<evidence type="ECO:0000313" key="3">
    <source>
        <dbReference type="Proteomes" id="UP000400849"/>
    </source>
</evidence>
<dbReference type="RefSeq" id="YP_010648869.1">
    <property type="nucleotide sequence ID" value="NC_070762.1"/>
</dbReference>
<dbReference type="Pfam" id="PF24043">
    <property type="entry name" value="DUF7352"/>
    <property type="match status" value="1"/>
</dbReference>
<sequence length="130" mass="15027">MAEQPKHATRRVLRDVFPVTDKYDVSIPGLLNVLHVAPLRSLEHIASARAEELIRPGFNHVDDFYELWYEVSDFHTDYNYDLSLYVEGTGHTITHDGKHIGTFPADNQHLIWHVYAEYNGRWANGHNESV</sequence>
<dbReference type="InterPro" id="IPR055776">
    <property type="entry name" value="DUF7352"/>
</dbReference>
<protein>
    <recommendedName>
        <fullName evidence="1">DUF7352 domain-containing protein</fullName>
    </recommendedName>
</protein>
<dbReference type="Proteomes" id="UP000400849">
    <property type="component" value="Segment"/>
</dbReference>
<keyword evidence="3" id="KW-1185">Reference proteome</keyword>
<gene>
    <name evidence="2" type="primary">189</name>
    <name evidence="2" type="ORF">SEA_SIXAMA_189</name>
</gene>
<dbReference type="KEGG" id="vg:77924356"/>
<proteinExistence type="predicted"/>
<organism evidence="2 3">
    <name type="scientific">Gordonia phage Sixama</name>
    <dbReference type="NCBI Taxonomy" id="2653271"/>
    <lineage>
        <taxon>Viruses</taxon>
        <taxon>Duplodnaviria</taxon>
        <taxon>Heunggongvirae</taxon>
        <taxon>Uroviricota</taxon>
        <taxon>Caudoviricetes</taxon>
        <taxon>Sixamavirus</taxon>
        <taxon>Sixamavirus sixama</taxon>
    </lineage>
</organism>
<feature type="domain" description="DUF7352" evidence="1">
    <location>
        <begin position="9"/>
        <end position="120"/>
    </location>
</feature>
<accession>A0A5Q2F1D5</accession>
<evidence type="ECO:0000313" key="2">
    <source>
        <dbReference type="EMBL" id="QGF20339.1"/>
    </source>
</evidence>
<dbReference type="EMBL" id="MN484601">
    <property type="protein sequence ID" value="QGF20339.1"/>
    <property type="molecule type" value="Genomic_DNA"/>
</dbReference>
<dbReference type="GeneID" id="77924356"/>
<name>A0A5Q2F1D5_9CAUD</name>
<evidence type="ECO:0000259" key="1">
    <source>
        <dbReference type="Pfam" id="PF24043"/>
    </source>
</evidence>
<reference evidence="2 3" key="1">
    <citation type="submission" date="2019-09" db="EMBL/GenBank/DDBJ databases">
        <authorList>
            <person name="Christie C.A."/>
            <person name="Diallo A.S."/>
            <person name="Dixon Z."/>
            <person name="McIntosh P.M."/>
            <person name="Murthy K.H."/>
            <person name="Rosen M.G."/>
            <person name="Simpson L.M."/>
            <person name="Koustas K."/>
            <person name="Fogarty M.P."/>
            <person name="Molloy S.D."/>
            <person name="Garlena R.A."/>
            <person name="Russell D.A."/>
            <person name="Pope W.H."/>
            <person name="Jacobs-Sera D."/>
            <person name="Hatfull G.F."/>
        </authorList>
    </citation>
    <scope>NUCLEOTIDE SEQUENCE [LARGE SCALE GENOMIC DNA]</scope>
</reference>